<dbReference type="AlphaFoldDB" id="A0AAN6FSA3"/>
<accession>A0AAN6FSA3</accession>
<reference evidence="2" key="1">
    <citation type="submission" date="2021-12" db="EMBL/GenBank/DDBJ databases">
        <title>Black yeast isolated from Biological Soil Crust.</title>
        <authorList>
            <person name="Kurbessoian T."/>
        </authorList>
    </citation>
    <scope>NUCLEOTIDE SEQUENCE</scope>
    <source>
        <strain evidence="2">CCFEE 5208</strain>
    </source>
</reference>
<feature type="compositionally biased region" description="Polar residues" evidence="1">
    <location>
        <begin position="609"/>
        <end position="619"/>
    </location>
</feature>
<feature type="compositionally biased region" description="Basic and acidic residues" evidence="1">
    <location>
        <begin position="16"/>
        <end position="26"/>
    </location>
</feature>
<proteinExistence type="predicted"/>
<feature type="region of interest" description="Disordered" evidence="1">
    <location>
        <begin position="512"/>
        <end position="535"/>
    </location>
</feature>
<name>A0AAN6FSA3_9PEZI</name>
<feature type="compositionally biased region" description="Low complexity" evidence="1">
    <location>
        <begin position="440"/>
        <end position="449"/>
    </location>
</feature>
<comment type="caution">
    <text evidence="2">The sequence shown here is derived from an EMBL/GenBank/DDBJ whole genome shotgun (WGS) entry which is preliminary data.</text>
</comment>
<evidence type="ECO:0000256" key="1">
    <source>
        <dbReference type="SAM" id="MobiDB-lite"/>
    </source>
</evidence>
<organism evidence="2 3">
    <name type="scientific">Friedmanniomyces endolithicus</name>
    <dbReference type="NCBI Taxonomy" id="329885"/>
    <lineage>
        <taxon>Eukaryota</taxon>
        <taxon>Fungi</taxon>
        <taxon>Dikarya</taxon>
        <taxon>Ascomycota</taxon>
        <taxon>Pezizomycotina</taxon>
        <taxon>Dothideomycetes</taxon>
        <taxon>Dothideomycetidae</taxon>
        <taxon>Mycosphaerellales</taxon>
        <taxon>Teratosphaeriaceae</taxon>
        <taxon>Friedmanniomyces</taxon>
    </lineage>
</organism>
<feature type="compositionally biased region" description="Basic and acidic residues" evidence="1">
    <location>
        <begin position="156"/>
        <end position="169"/>
    </location>
</feature>
<feature type="region of interest" description="Disordered" evidence="1">
    <location>
        <begin position="580"/>
        <end position="646"/>
    </location>
</feature>
<feature type="region of interest" description="Disordered" evidence="1">
    <location>
        <begin position="1"/>
        <end position="329"/>
    </location>
</feature>
<dbReference type="Proteomes" id="UP001168146">
    <property type="component" value="Unassembled WGS sequence"/>
</dbReference>
<protein>
    <submittedName>
        <fullName evidence="2">Uncharacterized protein</fullName>
    </submittedName>
</protein>
<evidence type="ECO:0000313" key="2">
    <source>
        <dbReference type="EMBL" id="KAK0322868.1"/>
    </source>
</evidence>
<feature type="compositionally biased region" description="Basic and acidic residues" evidence="1">
    <location>
        <begin position="204"/>
        <end position="220"/>
    </location>
</feature>
<evidence type="ECO:0000313" key="3">
    <source>
        <dbReference type="Proteomes" id="UP001168146"/>
    </source>
</evidence>
<feature type="region of interest" description="Disordered" evidence="1">
    <location>
        <begin position="418"/>
        <end position="449"/>
    </location>
</feature>
<sequence>MTPLAPPRRFAPEPVETTKKSSKDGRQPSPNPGERQKLRRFAVEPLETTVTSSKDHKGGDKPEPRGNDVQPGETEHKSSKSGKTQPRRFPVQPVEMEHKSSKDRGESDDKPVARRFAPQLQEMSTANSKDGTSGKPGHIRFLPEPAGTIHRTNRKAHGEDEGHRADNVAKHAPRKFAPVLIDTAQRSRRAGDDEAGIQQAQKTESSHDLHTREHQLHFRQDQASTEVDVGVHGPVGSRLPSIPYGMRRQLAPMDGSAPVRRPSVQPQRTHSFRCPELDTIESSESERGSNASSLSSSPSQGSPMTASDSSSYPRPGGPKHATRTRESVDENFSQYLLQLEAKKAEQRLRELAEGAFVNTDFHEPVQHYMNRDDESDEMEIEDRPVTYDFEEDMELLAEMAARRESTAKANWEQEEMQRHHEQLEQERNAARVTEKPPQQPSQHSPWWNPAAALGLDYQDSEMRSMRDRARPPMLGADLIFPRCPSPEPARFDITQGHTALRAQMSYLAEQAERNKSTTSSNHSSPGGLWQPCSAADPAPRTATVVVAVTTPALTSPTTTPTKGLWGGFCVNDGEVRVSPSGLTAPPIPSGLLTPRAQRGNPFEDPFASTPHTSPENSAGDSGVATPTPTPGPAPPTPPRSLPDGDLARLDSVLSAEEALERLVEAEFPDSFVTQVYNYLSLGYPALARPFDEELAKISHVSIGELREDDWRMEGGKGRGYIRFGEDSEGGGGEVEVGGMRWRALKLYVREWARQDGRMVHDLGAGGGNFGTEARRGSWAI</sequence>
<gene>
    <name evidence="2" type="ORF">LTR82_006325</name>
</gene>
<feature type="compositionally biased region" description="Basic and acidic residues" evidence="1">
    <location>
        <begin position="418"/>
        <end position="434"/>
    </location>
</feature>
<feature type="compositionally biased region" description="Basic and acidic residues" evidence="1">
    <location>
        <begin position="53"/>
        <end position="66"/>
    </location>
</feature>
<feature type="compositionally biased region" description="Basic and acidic residues" evidence="1">
    <location>
        <begin position="95"/>
        <end position="112"/>
    </location>
</feature>
<feature type="compositionally biased region" description="Polar residues" evidence="1">
    <location>
        <begin position="121"/>
        <end position="131"/>
    </location>
</feature>
<feature type="compositionally biased region" description="Low complexity" evidence="1">
    <location>
        <begin position="288"/>
        <end position="307"/>
    </location>
</feature>
<dbReference type="EMBL" id="JASUXU010000015">
    <property type="protein sequence ID" value="KAK0322868.1"/>
    <property type="molecule type" value="Genomic_DNA"/>
</dbReference>
<feature type="compositionally biased region" description="Pro residues" evidence="1">
    <location>
        <begin position="627"/>
        <end position="640"/>
    </location>
</feature>